<keyword evidence="2" id="KW-1185">Reference proteome</keyword>
<evidence type="ECO:0000313" key="1">
    <source>
        <dbReference type="EMBL" id="UTI65627.1"/>
    </source>
</evidence>
<accession>A0ABY5DXL5</accession>
<dbReference type="EMBL" id="CP098502">
    <property type="protein sequence ID" value="UTI65627.1"/>
    <property type="molecule type" value="Genomic_DNA"/>
</dbReference>
<dbReference type="Proteomes" id="UP001056035">
    <property type="component" value="Chromosome"/>
</dbReference>
<evidence type="ECO:0008006" key="3">
    <source>
        <dbReference type="Google" id="ProtNLM"/>
    </source>
</evidence>
<proteinExistence type="predicted"/>
<evidence type="ECO:0000313" key="2">
    <source>
        <dbReference type="Proteomes" id="UP001056035"/>
    </source>
</evidence>
<sequence>MSSLPTDAADEEIARLRAALHDIATRPKVELNPDGVDQAAWTMALIAEVALAEPGRVQPLHMSQVLSWARDPDWTHRPSDPPGCVE</sequence>
<name>A0ABY5DXL5_9ACTN</name>
<reference evidence="1 2" key="1">
    <citation type="submission" date="2022-06" db="EMBL/GenBank/DDBJ databases">
        <title>Paraconexibacter antarcticus.</title>
        <authorList>
            <person name="Kim C.S."/>
        </authorList>
    </citation>
    <scope>NUCLEOTIDE SEQUENCE [LARGE SCALE GENOMIC DNA]</scope>
    <source>
        <strain evidence="1 2">02-257</strain>
    </source>
</reference>
<gene>
    <name evidence="1" type="ORF">NBH00_05300</name>
</gene>
<dbReference type="RefSeq" id="WP_254572306.1">
    <property type="nucleotide sequence ID" value="NZ_CP098502.1"/>
</dbReference>
<protein>
    <recommendedName>
        <fullName evidence="3">DUF551 domain-containing protein</fullName>
    </recommendedName>
</protein>
<organism evidence="1 2">
    <name type="scientific">Paraconexibacter antarcticus</name>
    <dbReference type="NCBI Taxonomy" id="2949664"/>
    <lineage>
        <taxon>Bacteria</taxon>
        <taxon>Bacillati</taxon>
        <taxon>Actinomycetota</taxon>
        <taxon>Thermoleophilia</taxon>
        <taxon>Solirubrobacterales</taxon>
        <taxon>Paraconexibacteraceae</taxon>
        <taxon>Paraconexibacter</taxon>
    </lineage>
</organism>